<dbReference type="Proteomes" id="UP000320244">
    <property type="component" value="Unassembled WGS sequence"/>
</dbReference>
<dbReference type="AlphaFoldDB" id="A0A563E8Z4"/>
<protein>
    <submittedName>
        <fullName evidence="2">MarR family transcriptional regulator</fullName>
    </submittedName>
</protein>
<proteinExistence type="predicted"/>
<dbReference type="SUPFAM" id="SSF46785">
    <property type="entry name" value="Winged helix' DNA-binding domain"/>
    <property type="match status" value="1"/>
</dbReference>
<evidence type="ECO:0000313" key="3">
    <source>
        <dbReference type="Proteomes" id="UP000320244"/>
    </source>
</evidence>
<name>A0A563E8Z4_9MICO</name>
<dbReference type="PANTHER" id="PTHR33164">
    <property type="entry name" value="TRANSCRIPTIONAL REGULATOR, MARR FAMILY"/>
    <property type="match status" value="1"/>
</dbReference>
<feature type="domain" description="HTH marR-type" evidence="1">
    <location>
        <begin position="1"/>
        <end position="131"/>
    </location>
</feature>
<comment type="caution">
    <text evidence="2">The sequence shown here is derived from an EMBL/GenBank/DDBJ whole genome shotgun (WGS) entry which is preliminary data.</text>
</comment>
<dbReference type="GO" id="GO:0006950">
    <property type="term" value="P:response to stress"/>
    <property type="evidence" value="ECO:0007669"/>
    <property type="project" value="TreeGrafter"/>
</dbReference>
<dbReference type="InterPro" id="IPR036388">
    <property type="entry name" value="WH-like_DNA-bd_sf"/>
</dbReference>
<dbReference type="InterPro" id="IPR036390">
    <property type="entry name" value="WH_DNA-bd_sf"/>
</dbReference>
<organism evidence="2 3">
    <name type="scientific">Leekyejoonella antrihumi</name>
    <dbReference type="NCBI Taxonomy" id="1660198"/>
    <lineage>
        <taxon>Bacteria</taxon>
        <taxon>Bacillati</taxon>
        <taxon>Actinomycetota</taxon>
        <taxon>Actinomycetes</taxon>
        <taxon>Micrococcales</taxon>
        <taxon>Dermacoccaceae</taxon>
        <taxon>Leekyejoonella</taxon>
    </lineage>
</organism>
<evidence type="ECO:0000313" key="2">
    <source>
        <dbReference type="EMBL" id="TWP38692.1"/>
    </source>
</evidence>
<dbReference type="Gene3D" id="1.10.10.10">
    <property type="entry name" value="Winged helix-like DNA-binding domain superfamily/Winged helix DNA-binding domain"/>
    <property type="match status" value="1"/>
</dbReference>
<reference evidence="2 3" key="1">
    <citation type="submission" date="2019-05" db="EMBL/GenBank/DDBJ databases">
        <authorList>
            <person name="Lee S.D."/>
        </authorList>
    </citation>
    <scope>NUCLEOTIDE SEQUENCE [LARGE SCALE GENOMIC DNA]</scope>
    <source>
        <strain evidence="2 3">C5-26</strain>
    </source>
</reference>
<dbReference type="SMART" id="SM00347">
    <property type="entry name" value="HTH_MARR"/>
    <property type="match status" value="1"/>
</dbReference>
<keyword evidence="3" id="KW-1185">Reference proteome</keyword>
<reference evidence="2 3" key="2">
    <citation type="submission" date="2019-08" db="EMBL/GenBank/DDBJ databases">
        <title>Jejuicoccus antrihumi gen. nov., sp. nov., a new member of the family Dermacoccaceae isolated from a cave.</title>
        <authorList>
            <person name="Schumann P."/>
            <person name="Kim I.S."/>
        </authorList>
    </citation>
    <scope>NUCLEOTIDE SEQUENCE [LARGE SCALE GENOMIC DNA]</scope>
    <source>
        <strain evidence="2 3">C5-26</strain>
    </source>
</reference>
<dbReference type="EMBL" id="VCQV01000002">
    <property type="protein sequence ID" value="TWP38692.1"/>
    <property type="molecule type" value="Genomic_DNA"/>
</dbReference>
<dbReference type="GO" id="GO:0003700">
    <property type="term" value="F:DNA-binding transcription factor activity"/>
    <property type="evidence" value="ECO:0007669"/>
    <property type="project" value="InterPro"/>
</dbReference>
<sequence>MLLYTLKQLELVSRSRLDDLLKGSGVTALQYTALSVLERTPSMSSADLARASFVRAQSTADLVGALERHGLIERRVDPDNRRRLLISLTDEGRAFLAEYDPRVAELEEEMLTGLDAGDRKAFRSYLGTGRHNLSQK</sequence>
<dbReference type="Pfam" id="PF12802">
    <property type="entry name" value="MarR_2"/>
    <property type="match status" value="1"/>
</dbReference>
<dbReference type="OrthoDB" id="9155413at2"/>
<dbReference type="InterPro" id="IPR039422">
    <property type="entry name" value="MarR/SlyA-like"/>
</dbReference>
<dbReference type="InterPro" id="IPR000835">
    <property type="entry name" value="HTH_MarR-typ"/>
</dbReference>
<gene>
    <name evidence="2" type="ORF">FGL98_01855</name>
</gene>
<dbReference type="PANTHER" id="PTHR33164:SF43">
    <property type="entry name" value="HTH-TYPE TRANSCRIPTIONAL REPRESSOR YETL"/>
    <property type="match status" value="1"/>
</dbReference>
<dbReference type="PROSITE" id="PS50995">
    <property type="entry name" value="HTH_MARR_2"/>
    <property type="match status" value="1"/>
</dbReference>
<accession>A0A563E8Z4</accession>
<evidence type="ECO:0000259" key="1">
    <source>
        <dbReference type="PROSITE" id="PS50995"/>
    </source>
</evidence>